<gene>
    <name evidence="2" type="ORF">PYCCODRAFT_1423520</name>
</gene>
<sequence length="397" mass="44112">MSFTTTAIHDLDDPLSPSESVIRLKGALEQHLDTPEFHEKFQDAWGKANPALEIGLIHKEVSDLEQSFARLSTLFGRHDRQAEKLGVVDVAPLRPQWNELRDRFKELLERSRTNAMDACAILRQYVNIFDGVDLHDLNIYDAMKKEIQNLLEMVEDRAAKAAGFRNAFTRLSDDVKEFHDTIQDTIDAVGEQAKFLSVQLETACEEVRDLHARLAQVSGEMSQMTLACLACLSAGALAAGIFFLKIAPEAATAAATSVITAIPLGVGAVKKWKETRKLRKAIREGENRIADLQKQGGRIEELNVSLMHAQGDLVGIAEKIDIIASIWQIIKTDMNDLKSRLSTVVAGNEVTLLFGKKISITRGVYHTLVETLDAYARETTVEGNHIYDFDNLDGDVD</sequence>
<dbReference type="Proteomes" id="UP000193067">
    <property type="component" value="Unassembled WGS sequence"/>
</dbReference>
<evidence type="ECO:0000313" key="2">
    <source>
        <dbReference type="EMBL" id="OSD04983.1"/>
    </source>
</evidence>
<dbReference type="OrthoDB" id="2752851at2759"/>
<evidence type="ECO:0000256" key="1">
    <source>
        <dbReference type="SAM" id="Phobius"/>
    </source>
</evidence>
<dbReference type="SUPFAM" id="SSF58100">
    <property type="entry name" value="Bacterial hemolysins"/>
    <property type="match status" value="1"/>
</dbReference>
<reference evidence="2 3" key="1">
    <citation type="journal article" date="2015" name="Biotechnol. Biofuels">
        <title>Enhanced degradation of softwood versus hardwood by the white-rot fungus Pycnoporus coccineus.</title>
        <authorList>
            <person name="Couturier M."/>
            <person name="Navarro D."/>
            <person name="Chevret D."/>
            <person name="Henrissat B."/>
            <person name="Piumi F."/>
            <person name="Ruiz-Duenas F.J."/>
            <person name="Martinez A.T."/>
            <person name="Grigoriev I.V."/>
            <person name="Riley R."/>
            <person name="Lipzen A."/>
            <person name="Berrin J.G."/>
            <person name="Master E.R."/>
            <person name="Rosso M.N."/>
        </authorList>
    </citation>
    <scope>NUCLEOTIDE SEQUENCE [LARGE SCALE GENOMIC DNA]</scope>
    <source>
        <strain evidence="2 3">BRFM310</strain>
    </source>
</reference>
<keyword evidence="1" id="KW-1133">Transmembrane helix</keyword>
<feature type="transmembrane region" description="Helical" evidence="1">
    <location>
        <begin position="250"/>
        <end position="269"/>
    </location>
</feature>
<protein>
    <submittedName>
        <fullName evidence="2">Uncharacterized protein</fullName>
    </submittedName>
</protein>
<proteinExistence type="predicted"/>
<keyword evidence="3" id="KW-1185">Reference proteome</keyword>
<dbReference type="EMBL" id="KZ084094">
    <property type="protein sequence ID" value="OSD04983.1"/>
    <property type="molecule type" value="Genomic_DNA"/>
</dbReference>
<evidence type="ECO:0000313" key="3">
    <source>
        <dbReference type="Proteomes" id="UP000193067"/>
    </source>
</evidence>
<accession>A0A1Y2IWD5</accession>
<feature type="transmembrane region" description="Helical" evidence="1">
    <location>
        <begin position="224"/>
        <end position="244"/>
    </location>
</feature>
<keyword evidence="1" id="KW-0812">Transmembrane</keyword>
<dbReference type="AlphaFoldDB" id="A0A1Y2IWD5"/>
<keyword evidence="1" id="KW-0472">Membrane</keyword>
<name>A0A1Y2IWD5_TRAC3</name>
<organism evidence="2 3">
    <name type="scientific">Trametes coccinea (strain BRFM310)</name>
    <name type="common">Pycnoporus coccineus</name>
    <dbReference type="NCBI Taxonomy" id="1353009"/>
    <lineage>
        <taxon>Eukaryota</taxon>
        <taxon>Fungi</taxon>
        <taxon>Dikarya</taxon>
        <taxon>Basidiomycota</taxon>
        <taxon>Agaricomycotina</taxon>
        <taxon>Agaricomycetes</taxon>
        <taxon>Polyporales</taxon>
        <taxon>Polyporaceae</taxon>
        <taxon>Trametes</taxon>
    </lineage>
</organism>
<dbReference type="Gene3D" id="1.20.1170.10">
    <property type="match status" value="1"/>
</dbReference>